<dbReference type="EMBL" id="CAEZUZ010000139">
    <property type="protein sequence ID" value="CAB4620089.1"/>
    <property type="molecule type" value="Genomic_DNA"/>
</dbReference>
<organism evidence="1">
    <name type="scientific">freshwater metagenome</name>
    <dbReference type="NCBI Taxonomy" id="449393"/>
    <lineage>
        <taxon>unclassified sequences</taxon>
        <taxon>metagenomes</taxon>
        <taxon>ecological metagenomes</taxon>
    </lineage>
</organism>
<protein>
    <submittedName>
        <fullName evidence="1">Unannotated protein</fullName>
    </submittedName>
</protein>
<evidence type="ECO:0000313" key="1">
    <source>
        <dbReference type="EMBL" id="CAB4620089.1"/>
    </source>
</evidence>
<reference evidence="1" key="1">
    <citation type="submission" date="2020-05" db="EMBL/GenBank/DDBJ databases">
        <authorList>
            <person name="Chiriac C."/>
            <person name="Salcher M."/>
            <person name="Ghai R."/>
            <person name="Kavagutti S V."/>
        </authorList>
    </citation>
    <scope>NUCLEOTIDE SEQUENCE</scope>
</reference>
<proteinExistence type="predicted"/>
<dbReference type="AlphaFoldDB" id="A0A6J6I826"/>
<name>A0A6J6I826_9ZZZZ</name>
<accession>A0A6J6I826</accession>
<gene>
    <name evidence="1" type="ORF">UFOPK1889_00840</name>
</gene>
<sequence length="56" mass="6844">MLRVAGPWPLEERWWDPRRARRQVRMQLLVRHAKRGVGVFLVGLEHHQWTLLARYD</sequence>